<keyword evidence="5 10" id="KW-0378">Hydrolase</keyword>
<dbReference type="InterPro" id="IPR054594">
    <property type="entry name" value="Lon_lid"/>
</dbReference>
<evidence type="ECO:0000256" key="2">
    <source>
        <dbReference type="ARBA" id="ARBA00022490"/>
    </source>
</evidence>
<evidence type="ECO:0000256" key="14">
    <source>
        <dbReference type="PROSITE-ProRule" id="PRU01122"/>
    </source>
</evidence>
<evidence type="ECO:0000313" key="19">
    <source>
        <dbReference type="EMBL" id="BBG30944.1"/>
    </source>
</evidence>
<feature type="domain" description="Lon N-terminal" evidence="18">
    <location>
        <begin position="48"/>
        <end position="244"/>
    </location>
</feature>
<evidence type="ECO:0000256" key="12">
    <source>
        <dbReference type="PIRSR" id="PIRSR001174-1"/>
    </source>
</evidence>
<proteinExistence type="evidence at transcript level"/>
<evidence type="ECO:0000256" key="8">
    <source>
        <dbReference type="ARBA" id="ARBA00023016"/>
    </source>
</evidence>
<dbReference type="FunFam" id="1.20.5.5270:FF:000001">
    <property type="entry name" value="Lon protease homolog, mitochondrial"/>
    <property type="match status" value="1"/>
</dbReference>
<gene>
    <name evidence="10" type="primary">lon</name>
    <name evidence="19" type="ORF">ZBT109_2211</name>
</gene>
<reference evidence="19 20" key="1">
    <citation type="submission" date="2018-09" db="EMBL/GenBank/DDBJ databases">
        <title>Zymobacter palmae IAM14233 (=T109) whole genome analysis.</title>
        <authorList>
            <person name="Yanase H."/>
        </authorList>
    </citation>
    <scope>NUCLEOTIDE SEQUENCE [LARGE SCALE GENOMIC DNA]</scope>
    <source>
        <strain evidence="19 20">IAM14233</strain>
    </source>
</reference>
<keyword evidence="16" id="KW-0175">Coiled coil</keyword>
<comment type="catalytic activity">
    <reaction evidence="9 10 11 14">
        <text>Hydrolysis of proteins in presence of ATP.</text>
        <dbReference type="EC" id="3.4.21.53"/>
    </reaction>
</comment>
<protein>
    <recommendedName>
        <fullName evidence="10 11">Lon protease</fullName>
        <ecNumber evidence="10 11">3.4.21.53</ecNumber>
    </recommendedName>
    <alternativeName>
        <fullName evidence="10">ATP-dependent protease La</fullName>
    </alternativeName>
</protein>
<dbReference type="InterPro" id="IPR014721">
    <property type="entry name" value="Ribsml_uS5_D2-typ_fold_subgr"/>
</dbReference>
<dbReference type="Pfam" id="PF05362">
    <property type="entry name" value="Lon_C"/>
    <property type="match status" value="1"/>
</dbReference>
<keyword evidence="2 10" id="KW-0963">Cytoplasm</keyword>
<dbReference type="GO" id="GO:0043565">
    <property type="term" value="F:sequence-specific DNA binding"/>
    <property type="evidence" value="ECO:0007669"/>
    <property type="project" value="UniProtKB-UniRule"/>
</dbReference>
<dbReference type="GO" id="GO:0005737">
    <property type="term" value="C:cytoplasm"/>
    <property type="evidence" value="ECO:0007669"/>
    <property type="project" value="UniProtKB-SubCell"/>
</dbReference>
<dbReference type="PANTHER" id="PTHR43718">
    <property type="entry name" value="LON PROTEASE"/>
    <property type="match status" value="1"/>
</dbReference>
<dbReference type="Pfam" id="PF02190">
    <property type="entry name" value="LON_substr_bdg"/>
    <property type="match status" value="1"/>
</dbReference>
<evidence type="ECO:0000256" key="9">
    <source>
        <dbReference type="ARBA" id="ARBA00050665"/>
    </source>
</evidence>
<dbReference type="GO" id="GO:0006515">
    <property type="term" value="P:protein quality control for misfolded or incompletely synthesized proteins"/>
    <property type="evidence" value="ECO:0007669"/>
    <property type="project" value="UniProtKB-UniRule"/>
</dbReference>
<dbReference type="PROSITE" id="PS51787">
    <property type="entry name" value="LON_N"/>
    <property type="match status" value="1"/>
</dbReference>
<comment type="induction">
    <text evidence="10">By heat shock.</text>
</comment>
<dbReference type="PROSITE" id="PS51786">
    <property type="entry name" value="LON_PROTEOLYTIC"/>
    <property type="match status" value="1"/>
</dbReference>
<dbReference type="Gene3D" id="2.30.130.40">
    <property type="entry name" value="LON domain-like"/>
    <property type="match status" value="1"/>
</dbReference>
<evidence type="ECO:0000256" key="16">
    <source>
        <dbReference type="SAM" id="Coils"/>
    </source>
</evidence>
<comment type="subcellular location">
    <subcellularLocation>
        <location evidence="1 10 11">Cytoplasm</location>
    </subcellularLocation>
</comment>
<dbReference type="OrthoDB" id="9803599at2"/>
<comment type="subunit">
    <text evidence="10 11">Homohexamer. Organized in a ring with a central cavity.</text>
</comment>
<dbReference type="Gene3D" id="1.20.58.1480">
    <property type="match status" value="1"/>
</dbReference>
<comment type="similarity">
    <text evidence="10 11 14 15">Belongs to the peptidase S16 family.</text>
</comment>
<evidence type="ECO:0000256" key="4">
    <source>
        <dbReference type="ARBA" id="ARBA00022741"/>
    </source>
</evidence>
<dbReference type="InterPro" id="IPR004815">
    <property type="entry name" value="Lon_bac/euk-typ"/>
</dbReference>
<dbReference type="SUPFAM" id="SSF88697">
    <property type="entry name" value="PUA domain-like"/>
    <property type="match status" value="1"/>
</dbReference>
<dbReference type="InterPro" id="IPR003593">
    <property type="entry name" value="AAA+_ATPase"/>
</dbReference>
<dbReference type="InterPro" id="IPR008269">
    <property type="entry name" value="Lon_proteolytic"/>
</dbReference>
<keyword evidence="3 10" id="KW-0645">Protease</keyword>
<dbReference type="Pfam" id="PF00004">
    <property type="entry name" value="AAA"/>
    <property type="match status" value="1"/>
</dbReference>
<dbReference type="PIRSF" id="PIRSF001174">
    <property type="entry name" value="Lon_proteas"/>
    <property type="match status" value="1"/>
</dbReference>
<dbReference type="InterPro" id="IPR027543">
    <property type="entry name" value="Lon_bac"/>
</dbReference>
<dbReference type="InterPro" id="IPR027065">
    <property type="entry name" value="Lon_Prtase"/>
</dbReference>
<dbReference type="Pfam" id="PF22667">
    <property type="entry name" value="Lon_lid"/>
    <property type="match status" value="1"/>
</dbReference>
<dbReference type="GO" id="GO:0004252">
    <property type="term" value="F:serine-type endopeptidase activity"/>
    <property type="evidence" value="ECO:0007669"/>
    <property type="project" value="UniProtKB-UniRule"/>
</dbReference>
<evidence type="ECO:0000256" key="11">
    <source>
        <dbReference type="PIRNR" id="PIRNR001174"/>
    </source>
</evidence>
<keyword evidence="4 10" id="KW-0547">Nucleotide-binding</keyword>
<sequence length="811" mass="91267">MNEHDYSTDDDIRKHAADEAAEHAARDATSAGQSHVMAPARDLLPERLYLLPINNRPFFPAQVQPLIINRERWQDTMQKVAETAHHCVGLAFVGEGDGKVPTDDEFPMIGTTVRVHRSEAEGNQIQFIAQGLRRFRIKRWITRTPPFEVEVTYPREEVERDADETRAYAMAIINGIKELLPINPLYGEELKHYLNRFSPNEPGPMTDFAAAITSAKGEELQRALETLPVLERMQVVLPLLRKELDVAKLQNEIAHQVNEQMEERQREFFLREQLKVIQKELGISKGDRENDVDTFRSRLEGKVVPKAVQKRIDDELHKLSMLETGSPEYGTTRNYLDWLTALPWGITSDDQLDLGRARTILDRDHDGLTDVKERIIEFLAEGAFKGTVGGSILLLVGPPGVGKTSIGRSIADALGRKFYRFSVGGMRDEAEIKGHRRTYVGALPGKLVQALKDVDVENPVIMLDEVDKIGSSYQGDPASALLEVLDPEQNSEFMDHYLDVRLDLSKVLFVCTANQLDTIPAPLYDRMETIRLSGYIAEEKMRIARHHLWPKLLERDRIPKKRINLTDAALRQVIEGYARESGVRQLEKQLHRIVRKAAVKLLENDDDVVKVSVNNLEEFLGAPFFRKEKVLNGVGVVTGLAWTSMGGATLPIEAARIHTLTRGFKLTGQLGEVMQESANIAYSYVMSNLETYDVSREWFDEAFVHLHVPEGATPKDGPSAGVTMATALLSLAKGKGIRPLAMTGELTLTGHVLPVGGIREKVIAARRSDIHELILPKANQRDFDELPEYLREGMTVHFAGHYRDVARHVFH</sequence>
<organism evidence="19 20">
    <name type="scientific">Zymobacter palmae</name>
    <dbReference type="NCBI Taxonomy" id="33074"/>
    <lineage>
        <taxon>Bacteria</taxon>
        <taxon>Pseudomonadati</taxon>
        <taxon>Pseudomonadota</taxon>
        <taxon>Gammaproteobacteria</taxon>
        <taxon>Oceanospirillales</taxon>
        <taxon>Halomonadaceae</taxon>
        <taxon>Zymobacter group</taxon>
        <taxon>Zymobacter</taxon>
    </lineage>
</organism>
<evidence type="ECO:0000256" key="10">
    <source>
        <dbReference type="HAMAP-Rule" id="MF_01973"/>
    </source>
</evidence>
<dbReference type="Gene3D" id="3.40.50.300">
    <property type="entry name" value="P-loop containing nucleotide triphosphate hydrolases"/>
    <property type="match status" value="1"/>
</dbReference>
<dbReference type="SUPFAM" id="SSF54211">
    <property type="entry name" value="Ribosomal protein S5 domain 2-like"/>
    <property type="match status" value="1"/>
</dbReference>
<dbReference type="SUPFAM" id="SSF52540">
    <property type="entry name" value="P-loop containing nucleoside triphosphate hydrolases"/>
    <property type="match status" value="1"/>
</dbReference>
<evidence type="ECO:0000259" key="18">
    <source>
        <dbReference type="PROSITE" id="PS51787"/>
    </source>
</evidence>
<evidence type="ECO:0000256" key="13">
    <source>
        <dbReference type="PIRSR" id="PIRSR001174-2"/>
    </source>
</evidence>
<dbReference type="PANTHER" id="PTHR43718:SF2">
    <property type="entry name" value="LON PROTEASE HOMOLOG, MITOCHONDRIAL"/>
    <property type="match status" value="1"/>
</dbReference>
<dbReference type="AlphaFoldDB" id="A0A348HH42"/>
<feature type="coiled-coil region" evidence="16">
    <location>
        <begin position="239"/>
        <end position="266"/>
    </location>
</feature>
<dbReference type="Gene3D" id="1.10.8.60">
    <property type="match status" value="1"/>
</dbReference>
<keyword evidence="20" id="KW-1185">Reference proteome</keyword>
<dbReference type="PRINTS" id="PR00830">
    <property type="entry name" value="ENDOLAPTASE"/>
</dbReference>
<dbReference type="InterPro" id="IPR015947">
    <property type="entry name" value="PUA-like_sf"/>
</dbReference>
<keyword evidence="8 10" id="KW-0346">Stress response</keyword>
<dbReference type="RefSeq" id="WP_027706226.1">
    <property type="nucleotide sequence ID" value="NZ_AP018933.1"/>
</dbReference>
<dbReference type="GO" id="GO:0034605">
    <property type="term" value="P:cellular response to heat"/>
    <property type="evidence" value="ECO:0007669"/>
    <property type="project" value="UniProtKB-UniRule"/>
</dbReference>
<dbReference type="EC" id="3.4.21.53" evidence="10 11"/>
<dbReference type="NCBIfam" id="TIGR00763">
    <property type="entry name" value="lon"/>
    <property type="match status" value="1"/>
</dbReference>
<dbReference type="Gene3D" id="1.20.5.5270">
    <property type="match status" value="1"/>
</dbReference>
<dbReference type="InterPro" id="IPR046336">
    <property type="entry name" value="Lon_prtase_N_sf"/>
</dbReference>
<dbReference type="InterPro" id="IPR003111">
    <property type="entry name" value="Lon_prtase_N"/>
</dbReference>
<keyword evidence="6 10" id="KW-0720">Serine protease</keyword>
<feature type="domain" description="Lon proteolytic" evidence="17">
    <location>
        <begin position="631"/>
        <end position="811"/>
    </location>
</feature>
<dbReference type="GO" id="GO:0005524">
    <property type="term" value="F:ATP binding"/>
    <property type="evidence" value="ECO:0007669"/>
    <property type="project" value="UniProtKB-UniRule"/>
</dbReference>
<dbReference type="KEGG" id="zpl:ZBT109_2211"/>
<dbReference type="HAMAP" id="MF_01973">
    <property type="entry name" value="lon_bact"/>
    <property type="match status" value="1"/>
</dbReference>
<evidence type="ECO:0000256" key="1">
    <source>
        <dbReference type="ARBA" id="ARBA00004496"/>
    </source>
</evidence>
<dbReference type="STRING" id="1123510.GCA_000620025_01321"/>
<dbReference type="FunFam" id="3.40.50.300:FF:000021">
    <property type="entry name" value="Lon protease homolog"/>
    <property type="match status" value="1"/>
</dbReference>
<evidence type="ECO:0000256" key="5">
    <source>
        <dbReference type="ARBA" id="ARBA00022801"/>
    </source>
</evidence>
<feature type="binding site" evidence="10 13">
    <location>
        <begin position="397"/>
        <end position="404"/>
    </location>
    <ligand>
        <name>ATP</name>
        <dbReference type="ChEBI" id="CHEBI:30616"/>
    </ligand>
</feature>
<dbReference type="InterPro" id="IPR008268">
    <property type="entry name" value="Peptidase_S16_AS"/>
</dbReference>
<dbReference type="InterPro" id="IPR020568">
    <property type="entry name" value="Ribosomal_Su5_D2-typ_SF"/>
</dbReference>
<dbReference type="CDD" id="cd19500">
    <property type="entry name" value="RecA-like_Lon"/>
    <property type="match status" value="1"/>
</dbReference>
<evidence type="ECO:0000256" key="6">
    <source>
        <dbReference type="ARBA" id="ARBA00022825"/>
    </source>
</evidence>
<dbReference type="InterPro" id="IPR003959">
    <property type="entry name" value="ATPase_AAA_core"/>
</dbReference>
<dbReference type="GO" id="GO:0004176">
    <property type="term" value="F:ATP-dependent peptidase activity"/>
    <property type="evidence" value="ECO:0007669"/>
    <property type="project" value="UniProtKB-UniRule"/>
</dbReference>
<dbReference type="Proteomes" id="UP000267342">
    <property type="component" value="Chromosome"/>
</dbReference>
<dbReference type="InterPro" id="IPR027417">
    <property type="entry name" value="P-loop_NTPase"/>
</dbReference>
<dbReference type="Gene3D" id="3.30.230.10">
    <property type="match status" value="1"/>
</dbReference>
<feature type="active site" evidence="10 12">
    <location>
        <position position="719"/>
    </location>
</feature>
<accession>A0A348HH42</accession>
<comment type="function">
    <text evidence="10">ATP-dependent serine protease that mediates the selective degradation of mutant and abnormal proteins as well as certain short-lived regulatory proteins. Required for cellular homeostasis and for survival from DNA damage and developmental changes induced by stress. Degrades polypeptides processively to yield small peptide fragments that are 5 to 10 amino acids long. Binds to DNA in a double-stranded, site-specific manner.</text>
</comment>
<dbReference type="EMBL" id="AP018933">
    <property type="protein sequence ID" value="BBG30944.1"/>
    <property type="molecule type" value="Genomic_DNA"/>
</dbReference>
<dbReference type="SMART" id="SM00464">
    <property type="entry name" value="LON"/>
    <property type="match status" value="1"/>
</dbReference>
<keyword evidence="7 10" id="KW-0067">ATP-binding</keyword>
<dbReference type="PROSITE" id="PS01046">
    <property type="entry name" value="LON_SER"/>
    <property type="match status" value="1"/>
</dbReference>
<dbReference type="GO" id="GO:0016887">
    <property type="term" value="F:ATP hydrolysis activity"/>
    <property type="evidence" value="ECO:0007669"/>
    <property type="project" value="UniProtKB-UniRule"/>
</dbReference>
<evidence type="ECO:0000259" key="17">
    <source>
        <dbReference type="PROSITE" id="PS51786"/>
    </source>
</evidence>
<name>A0A348HH42_9GAMM</name>
<evidence type="ECO:0000256" key="3">
    <source>
        <dbReference type="ARBA" id="ARBA00022670"/>
    </source>
</evidence>
<evidence type="ECO:0000256" key="7">
    <source>
        <dbReference type="ARBA" id="ARBA00022840"/>
    </source>
</evidence>
<dbReference type="SMART" id="SM00382">
    <property type="entry name" value="AAA"/>
    <property type="match status" value="1"/>
</dbReference>
<evidence type="ECO:0000256" key="15">
    <source>
        <dbReference type="RuleBase" id="RU000591"/>
    </source>
</evidence>
<feature type="active site" evidence="10 12">
    <location>
        <position position="761"/>
    </location>
</feature>
<evidence type="ECO:0000313" key="20">
    <source>
        <dbReference type="Proteomes" id="UP000267342"/>
    </source>
</evidence>